<dbReference type="SMART" id="SM00304">
    <property type="entry name" value="HAMP"/>
    <property type="match status" value="1"/>
</dbReference>
<evidence type="ECO:0000256" key="9">
    <source>
        <dbReference type="ARBA" id="ARBA00023012"/>
    </source>
</evidence>
<dbReference type="InterPro" id="IPR004358">
    <property type="entry name" value="Sig_transdc_His_kin-like_C"/>
</dbReference>
<protein>
    <recommendedName>
        <fullName evidence="3">histidine kinase</fullName>
        <ecNumber evidence="3">2.7.13.3</ecNumber>
    </recommendedName>
</protein>
<name>A0A1I3QTR6_9PLAN</name>
<keyword evidence="4" id="KW-0597">Phosphoprotein</keyword>
<dbReference type="InterPro" id="IPR050428">
    <property type="entry name" value="TCS_sensor_his_kinase"/>
</dbReference>
<dbReference type="Gene3D" id="1.10.287.130">
    <property type="match status" value="1"/>
</dbReference>
<dbReference type="SUPFAM" id="SSF55874">
    <property type="entry name" value="ATPase domain of HSP90 chaperone/DNA topoisomerase II/histidine kinase"/>
    <property type="match status" value="1"/>
</dbReference>
<dbReference type="Pfam" id="PF02518">
    <property type="entry name" value="HATPase_c"/>
    <property type="match status" value="1"/>
</dbReference>
<keyword evidence="9" id="KW-0902">Two-component regulatory system</keyword>
<keyword evidence="15" id="KW-1185">Reference proteome</keyword>
<dbReference type="PROSITE" id="PS50885">
    <property type="entry name" value="HAMP"/>
    <property type="match status" value="1"/>
</dbReference>
<dbReference type="FunFam" id="3.30.565.10:FF:000006">
    <property type="entry name" value="Sensor histidine kinase WalK"/>
    <property type="match status" value="1"/>
</dbReference>
<feature type="domain" description="HAMP" evidence="13">
    <location>
        <begin position="196"/>
        <end position="249"/>
    </location>
</feature>
<evidence type="ECO:0000313" key="15">
    <source>
        <dbReference type="Proteomes" id="UP000199518"/>
    </source>
</evidence>
<dbReference type="SMART" id="SM00388">
    <property type="entry name" value="HisKA"/>
    <property type="match status" value="1"/>
</dbReference>
<dbReference type="CDD" id="cd00075">
    <property type="entry name" value="HATPase"/>
    <property type="match status" value="1"/>
</dbReference>
<gene>
    <name evidence="14" type="ORF">SAMN05421753_11936</name>
</gene>
<dbReference type="InterPro" id="IPR003660">
    <property type="entry name" value="HAMP_dom"/>
</dbReference>
<dbReference type="CDD" id="cd00082">
    <property type="entry name" value="HisKA"/>
    <property type="match status" value="1"/>
</dbReference>
<evidence type="ECO:0000256" key="8">
    <source>
        <dbReference type="ARBA" id="ARBA00022989"/>
    </source>
</evidence>
<dbReference type="InterPro" id="IPR036890">
    <property type="entry name" value="HATPase_C_sf"/>
</dbReference>
<dbReference type="RefSeq" id="WP_175517710.1">
    <property type="nucleotide sequence ID" value="NZ_FOQD01000019.1"/>
</dbReference>
<evidence type="ECO:0000256" key="1">
    <source>
        <dbReference type="ARBA" id="ARBA00000085"/>
    </source>
</evidence>
<keyword evidence="5" id="KW-0808">Transferase</keyword>
<dbReference type="STRING" id="1576369.SAMN05421753_11936"/>
<evidence type="ECO:0000313" key="14">
    <source>
        <dbReference type="EMBL" id="SFJ37130.1"/>
    </source>
</evidence>
<dbReference type="Proteomes" id="UP000199518">
    <property type="component" value="Unassembled WGS sequence"/>
</dbReference>
<comment type="catalytic activity">
    <reaction evidence="1">
        <text>ATP + protein L-histidine = ADP + protein N-phospho-L-histidine.</text>
        <dbReference type="EC" id="2.7.13.3"/>
    </reaction>
</comment>
<proteinExistence type="predicted"/>
<dbReference type="InterPro" id="IPR036097">
    <property type="entry name" value="HisK_dim/P_sf"/>
</dbReference>
<evidence type="ECO:0000256" key="2">
    <source>
        <dbReference type="ARBA" id="ARBA00004141"/>
    </source>
</evidence>
<evidence type="ECO:0000256" key="7">
    <source>
        <dbReference type="ARBA" id="ARBA00022777"/>
    </source>
</evidence>
<accession>A0A1I3QTR6</accession>
<dbReference type="Gene3D" id="3.30.565.10">
    <property type="entry name" value="Histidine kinase-like ATPase, C-terminal domain"/>
    <property type="match status" value="1"/>
</dbReference>
<feature type="domain" description="Histidine kinase" evidence="12">
    <location>
        <begin position="257"/>
        <end position="471"/>
    </location>
</feature>
<dbReference type="PANTHER" id="PTHR45436">
    <property type="entry name" value="SENSOR HISTIDINE KINASE YKOH"/>
    <property type="match status" value="1"/>
</dbReference>
<dbReference type="AlphaFoldDB" id="A0A1I3QTR6"/>
<evidence type="ECO:0000256" key="10">
    <source>
        <dbReference type="ARBA" id="ARBA00023136"/>
    </source>
</evidence>
<dbReference type="GO" id="GO:0005886">
    <property type="term" value="C:plasma membrane"/>
    <property type="evidence" value="ECO:0007669"/>
    <property type="project" value="TreeGrafter"/>
</dbReference>
<comment type="subcellular location">
    <subcellularLocation>
        <location evidence="2">Membrane</location>
        <topology evidence="2">Multi-pass membrane protein</topology>
    </subcellularLocation>
</comment>
<evidence type="ECO:0000256" key="11">
    <source>
        <dbReference type="SAM" id="Phobius"/>
    </source>
</evidence>
<dbReference type="PRINTS" id="PR00344">
    <property type="entry name" value="BCTRLSENSOR"/>
</dbReference>
<evidence type="ECO:0000256" key="4">
    <source>
        <dbReference type="ARBA" id="ARBA00022553"/>
    </source>
</evidence>
<keyword evidence="6 11" id="KW-0812">Transmembrane</keyword>
<feature type="transmembrane region" description="Helical" evidence="11">
    <location>
        <begin position="169"/>
        <end position="195"/>
    </location>
</feature>
<evidence type="ECO:0000256" key="5">
    <source>
        <dbReference type="ARBA" id="ARBA00022679"/>
    </source>
</evidence>
<organism evidence="14 15">
    <name type="scientific">Planctomicrobium piriforme</name>
    <dbReference type="NCBI Taxonomy" id="1576369"/>
    <lineage>
        <taxon>Bacteria</taxon>
        <taxon>Pseudomonadati</taxon>
        <taxon>Planctomycetota</taxon>
        <taxon>Planctomycetia</taxon>
        <taxon>Planctomycetales</taxon>
        <taxon>Planctomycetaceae</taxon>
        <taxon>Planctomicrobium</taxon>
    </lineage>
</organism>
<dbReference type="EMBL" id="FOQD01000019">
    <property type="protein sequence ID" value="SFJ37130.1"/>
    <property type="molecule type" value="Genomic_DNA"/>
</dbReference>
<dbReference type="SUPFAM" id="SSF158472">
    <property type="entry name" value="HAMP domain-like"/>
    <property type="match status" value="1"/>
</dbReference>
<dbReference type="InterPro" id="IPR003594">
    <property type="entry name" value="HATPase_dom"/>
</dbReference>
<keyword evidence="7 14" id="KW-0418">Kinase</keyword>
<dbReference type="Gene3D" id="6.10.340.10">
    <property type="match status" value="1"/>
</dbReference>
<dbReference type="Pfam" id="PF00672">
    <property type="entry name" value="HAMP"/>
    <property type="match status" value="1"/>
</dbReference>
<dbReference type="InterPro" id="IPR005467">
    <property type="entry name" value="His_kinase_dom"/>
</dbReference>
<dbReference type="EC" id="2.7.13.3" evidence="3"/>
<dbReference type="PANTHER" id="PTHR45436:SF15">
    <property type="entry name" value="SENSOR HISTIDINE KINASE CUSS"/>
    <property type="match status" value="1"/>
</dbReference>
<dbReference type="GO" id="GO:0000155">
    <property type="term" value="F:phosphorelay sensor kinase activity"/>
    <property type="evidence" value="ECO:0007669"/>
    <property type="project" value="InterPro"/>
</dbReference>
<keyword evidence="10 11" id="KW-0472">Membrane</keyword>
<dbReference type="PROSITE" id="PS50109">
    <property type="entry name" value="HIS_KIN"/>
    <property type="match status" value="1"/>
</dbReference>
<sequence>MTLVNRVSLFFQMALGLCLLGYSLATWSVVRHHLYAEFDGQLQHALNVLVAAIEVEDDEVKWQPWDHTITLGDDTAADEVRWVLVDEQRHLVDHSENMSPMVPADQELLRLAERMKKEHGEFHDVGRWRIATWHLSAPHPKPKSERSADEFAEISVLMARDSTALHRNLASLTVLVLSLLGTFWTLTGVLGRFYCRRALKPVQQMAERASTATGEGFAVRLPVSPARDELTDLATSFNGLLDRLQQSFQQQQRFTGDAAHQLRTPLTVLRGEIDLALRRPRPTEEYRQVLATLSEQTATLQEIVEVLLFLARTDGSAAPPEQTEVRLATWLPEFVQHWHTRSGGSAIRIEVQGTPVVTTSPPLLKQLLENLVSNAVKYSPPGSPVLVQAKTDGGQVAITVEDRGPGIAAEDQQAIFEPFFRSAAARRSGVVGTGLGLAIVARISSSLGGTVSVESVPGQGSRFTVMLPVST</sequence>
<evidence type="ECO:0000259" key="13">
    <source>
        <dbReference type="PROSITE" id="PS50885"/>
    </source>
</evidence>
<dbReference type="SMART" id="SM00387">
    <property type="entry name" value="HATPase_c"/>
    <property type="match status" value="1"/>
</dbReference>
<reference evidence="15" key="1">
    <citation type="submission" date="2016-10" db="EMBL/GenBank/DDBJ databases">
        <authorList>
            <person name="Varghese N."/>
            <person name="Submissions S."/>
        </authorList>
    </citation>
    <scope>NUCLEOTIDE SEQUENCE [LARGE SCALE GENOMIC DNA]</scope>
    <source>
        <strain evidence="15">DSM 26348</strain>
    </source>
</reference>
<evidence type="ECO:0000256" key="6">
    <source>
        <dbReference type="ARBA" id="ARBA00022692"/>
    </source>
</evidence>
<dbReference type="Pfam" id="PF00512">
    <property type="entry name" value="HisKA"/>
    <property type="match status" value="1"/>
</dbReference>
<evidence type="ECO:0000259" key="12">
    <source>
        <dbReference type="PROSITE" id="PS50109"/>
    </source>
</evidence>
<dbReference type="SUPFAM" id="SSF47384">
    <property type="entry name" value="Homodimeric domain of signal transducing histidine kinase"/>
    <property type="match status" value="1"/>
</dbReference>
<keyword evidence="8 11" id="KW-1133">Transmembrane helix</keyword>
<dbReference type="InterPro" id="IPR003661">
    <property type="entry name" value="HisK_dim/P_dom"/>
</dbReference>
<dbReference type="CDD" id="cd06225">
    <property type="entry name" value="HAMP"/>
    <property type="match status" value="1"/>
</dbReference>
<evidence type="ECO:0000256" key="3">
    <source>
        <dbReference type="ARBA" id="ARBA00012438"/>
    </source>
</evidence>